<gene>
    <name evidence="9" type="primary">guaA</name>
    <name evidence="12" type="ORF">A3C25_03120</name>
</gene>
<keyword evidence="7 9" id="KW-0067">ATP-binding</keyword>
<comment type="function">
    <text evidence="1 9">Catalyzes the synthesis of GMP from XMP.</text>
</comment>
<dbReference type="Pfam" id="PF00117">
    <property type="entry name" value="GATase"/>
    <property type="match status" value="1"/>
</dbReference>
<feature type="active site" evidence="9">
    <location>
        <position position="178"/>
    </location>
</feature>
<organism evidence="12 13">
    <name type="scientific">Candidatus Roizmanbacteria bacterium RIFCSPHIGHO2_02_FULL_38_11</name>
    <dbReference type="NCBI Taxonomy" id="1802039"/>
    <lineage>
        <taxon>Bacteria</taxon>
        <taxon>Candidatus Roizmaniibacteriota</taxon>
    </lineage>
</organism>
<evidence type="ECO:0000256" key="1">
    <source>
        <dbReference type="ARBA" id="ARBA00002332"/>
    </source>
</evidence>
<dbReference type="SUPFAM" id="SSF54810">
    <property type="entry name" value="GMP synthetase C-terminal dimerisation domain"/>
    <property type="match status" value="1"/>
</dbReference>
<dbReference type="Pfam" id="PF00958">
    <property type="entry name" value="GMP_synt_C"/>
    <property type="match status" value="1"/>
</dbReference>
<dbReference type="Gene3D" id="3.40.50.880">
    <property type="match status" value="1"/>
</dbReference>
<protein>
    <recommendedName>
        <fullName evidence="9">GMP synthase [glutamine-hydrolyzing]</fullName>
        <ecNumber evidence="9">6.3.5.2</ecNumber>
    </recommendedName>
    <alternativeName>
        <fullName evidence="9">GMP synthetase</fullName>
    </alternativeName>
    <alternativeName>
        <fullName evidence="9">Glutamine amidotransferase</fullName>
    </alternativeName>
</protein>
<dbReference type="NCBIfam" id="TIGR00888">
    <property type="entry name" value="guaA_Nterm"/>
    <property type="match status" value="1"/>
</dbReference>
<dbReference type="GO" id="GO:0005524">
    <property type="term" value="F:ATP binding"/>
    <property type="evidence" value="ECO:0007669"/>
    <property type="project" value="UniProtKB-UniRule"/>
</dbReference>
<evidence type="ECO:0000256" key="3">
    <source>
        <dbReference type="ARBA" id="ARBA00022598"/>
    </source>
</evidence>
<dbReference type="InterPro" id="IPR014729">
    <property type="entry name" value="Rossmann-like_a/b/a_fold"/>
</dbReference>
<reference evidence="12 13" key="1">
    <citation type="journal article" date="2016" name="Nat. Commun.">
        <title>Thousands of microbial genomes shed light on interconnected biogeochemical processes in an aquifer system.</title>
        <authorList>
            <person name="Anantharaman K."/>
            <person name="Brown C.T."/>
            <person name="Hug L.A."/>
            <person name="Sharon I."/>
            <person name="Castelle C.J."/>
            <person name="Probst A.J."/>
            <person name="Thomas B.C."/>
            <person name="Singh A."/>
            <person name="Wilkins M.J."/>
            <person name="Karaoz U."/>
            <person name="Brodie E.L."/>
            <person name="Williams K.H."/>
            <person name="Hubbard S.S."/>
            <person name="Banfield J.F."/>
        </authorList>
    </citation>
    <scope>NUCLEOTIDE SEQUENCE [LARGE SCALE GENOMIC DNA]</scope>
</reference>
<dbReference type="EC" id="6.3.5.2" evidence="9"/>
<dbReference type="CDD" id="cd01997">
    <property type="entry name" value="GMP_synthase_C"/>
    <property type="match status" value="1"/>
</dbReference>
<dbReference type="InterPro" id="IPR017926">
    <property type="entry name" value="GATASE"/>
</dbReference>
<comment type="catalytic activity">
    <reaction evidence="9">
        <text>XMP + L-glutamine + ATP + H2O = GMP + L-glutamate + AMP + diphosphate + 2 H(+)</text>
        <dbReference type="Rhea" id="RHEA:11680"/>
        <dbReference type="ChEBI" id="CHEBI:15377"/>
        <dbReference type="ChEBI" id="CHEBI:15378"/>
        <dbReference type="ChEBI" id="CHEBI:29985"/>
        <dbReference type="ChEBI" id="CHEBI:30616"/>
        <dbReference type="ChEBI" id="CHEBI:33019"/>
        <dbReference type="ChEBI" id="CHEBI:57464"/>
        <dbReference type="ChEBI" id="CHEBI:58115"/>
        <dbReference type="ChEBI" id="CHEBI:58359"/>
        <dbReference type="ChEBI" id="CHEBI:456215"/>
        <dbReference type="EC" id="6.3.5.2"/>
    </reaction>
</comment>
<dbReference type="SUPFAM" id="SSF52317">
    <property type="entry name" value="Class I glutamine amidotransferase-like"/>
    <property type="match status" value="1"/>
</dbReference>
<dbReference type="Gene3D" id="3.30.300.10">
    <property type="match status" value="1"/>
</dbReference>
<feature type="domain" description="GMPS ATP-PPase" evidence="11">
    <location>
        <begin position="203"/>
        <end position="393"/>
    </location>
</feature>
<feature type="binding site" evidence="10">
    <location>
        <begin position="230"/>
        <end position="236"/>
    </location>
    <ligand>
        <name>ATP</name>
        <dbReference type="ChEBI" id="CHEBI:30616"/>
    </ligand>
</feature>
<dbReference type="EMBL" id="MFZO01000019">
    <property type="protein sequence ID" value="OGK25023.1"/>
    <property type="molecule type" value="Genomic_DNA"/>
</dbReference>
<evidence type="ECO:0000313" key="12">
    <source>
        <dbReference type="EMBL" id="OGK25023.1"/>
    </source>
</evidence>
<evidence type="ECO:0000256" key="7">
    <source>
        <dbReference type="ARBA" id="ARBA00022840"/>
    </source>
</evidence>
<evidence type="ECO:0000256" key="6">
    <source>
        <dbReference type="ARBA" id="ARBA00022755"/>
    </source>
</evidence>
<dbReference type="UniPathway" id="UPA00189">
    <property type="reaction ID" value="UER00296"/>
</dbReference>
<evidence type="ECO:0000256" key="8">
    <source>
        <dbReference type="ARBA" id="ARBA00022962"/>
    </source>
</evidence>
<dbReference type="InterPro" id="IPR029062">
    <property type="entry name" value="Class_I_gatase-like"/>
</dbReference>
<dbReference type="PROSITE" id="PS51273">
    <property type="entry name" value="GATASE_TYPE_1"/>
    <property type="match status" value="1"/>
</dbReference>
<keyword evidence="5 9" id="KW-0332">GMP biosynthesis</keyword>
<keyword evidence="4 9" id="KW-0547">Nucleotide-binding</keyword>
<comment type="pathway">
    <text evidence="2 9">Purine metabolism; GMP biosynthesis; GMP from XMP (L-Gln route): step 1/1.</text>
</comment>
<dbReference type="Gene3D" id="3.40.50.620">
    <property type="entry name" value="HUPs"/>
    <property type="match status" value="1"/>
</dbReference>
<dbReference type="PRINTS" id="PR00097">
    <property type="entry name" value="ANTSNTHASEII"/>
</dbReference>
<dbReference type="CDD" id="cd01742">
    <property type="entry name" value="GATase1_GMP_Synthase"/>
    <property type="match status" value="1"/>
</dbReference>
<keyword evidence="8 9" id="KW-0315">Glutamine amidotransferase</keyword>
<feature type="active site" description="Nucleophile" evidence="9">
    <location>
        <position position="78"/>
    </location>
</feature>
<dbReference type="PANTHER" id="PTHR11922">
    <property type="entry name" value="GMP SYNTHASE-RELATED"/>
    <property type="match status" value="1"/>
</dbReference>
<accession>A0A1F7H1U5</accession>
<dbReference type="FunFam" id="3.40.50.880:FF:000001">
    <property type="entry name" value="GMP synthase [glutamine-hydrolyzing]"/>
    <property type="match status" value="1"/>
</dbReference>
<feature type="active site" evidence="9">
    <location>
        <position position="180"/>
    </location>
</feature>
<name>A0A1F7H1U5_9BACT</name>
<dbReference type="Pfam" id="PF02540">
    <property type="entry name" value="NAD_synthase"/>
    <property type="match status" value="1"/>
</dbReference>
<dbReference type="InterPro" id="IPR004739">
    <property type="entry name" value="GMP_synth_GATase"/>
</dbReference>
<evidence type="ECO:0000256" key="4">
    <source>
        <dbReference type="ARBA" id="ARBA00022741"/>
    </source>
</evidence>
<dbReference type="NCBIfam" id="NF000848">
    <property type="entry name" value="PRK00074.1"/>
    <property type="match status" value="1"/>
</dbReference>
<dbReference type="InterPro" id="IPR001674">
    <property type="entry name" value="GMP_synth_C"/>
</dbReference>
<comment type="subunit">
    <text evidence="9">Homodimer.</text>
</comment>
<evidence type="ECO:0000256" key="10">
    <source>
        <dbReference type="PROSITE-ProRule" id="PRU00886"/>
    </source>
</evidence>
<evidence type="ECO:0000256" key="2">
    <source>
        <dbReference type="ARBA" id="ARBA00005153"/>
    </source>
</evidence>
<dbReference type="AlphaFoldDB" id="A0A1F7H1U5"/>
<dbReference type="PRINTS" id="PR00099">
    <property type="entry name" value="CPSGATASE"/>
</dbReference>
<evidence type="ECO:0000259" key="11">
    <source>
        <dbReference type="PROSITE" id="PS51553"/>
    </source>
</evidence>
<proteinExistence type="inferred from homology"/>
<keyword evidence="6 9" id="KW-0658">Purine biosynthesis</keyword>
<dbReference type="Proteomes" id="UP000177913">
    <property type="component" value="Unassembled WGS sequence"/>
</dbReference>
<dbReference type="PROSITE" id="PS51553">
    <property type="entry name" value="GMPS_ATP_PPASE"/>
    <property type="match status" value="1"/>
</dbReference>
<dbReference type="FunFam" id="3.30.300.10:FF:000002">
    <property type="entry name" value="GMP synthase [glutamine-hydrolyzing]"/>
    <property type="match status" value="1"/>
</dbReference>
<dbReference type="HAMAP" id="MF_00344">
    <property type="entry name" value="GMP_synthase"/>
    <property type="match status" value="1"/>
</dbReference>
<dbReference type="InterPro" id="IPR022955">
    <property type="entry name" value="GMP_synthase"/>
</dbReference>
<comment type="caution">
    <text evidence="12">The sequence shown here is derived from an EMBL/GenBank/DDBJ whole genome shotgun (WGS) entry which is preliminary data.</text>
</comment>
<evidence type="ECO:0000256" key="9">
    <source>
        <dbReference type="HAMAP-Rule" id="MF_00344"/>
    </source>
</evidence>
<dbReference type="InterPro" id="IPR025777">
    <property type="entry name" value="GMPS_ATP_PPase_dom"/>
</dbReference>
<evidence type="ECO:0000313" key="13">
    <source>
        <dbReference type="Proteomes" id="UP000177913"/>
    </source>
</evidence>
<sequence>MIIIIDFGSQTTHLIFRRMGEMGVKSTIIDPEDAINQINKLRPKGIILSGGPASVYGKNSPTVDKKIFGLKIPVLGICYGQQLLVHLLGGEVIAAKIKEYGPAFVSTKLKERSRTSSYYGEAKPALFVNIPDKFKVWMSHGDEVIKIPPGFRYLATSENIKAASVGDEKRNIYGVQFHPEVQHTDYGTEILKNFLNICQENPESREINIKDLVNDIKEKVGDKKVVMALSGGTDSFVAAALIARSINRNLIPVYVDSGLMRDDALKNVTQVFPKLFGMKPKVLKVKNVFLKKLKNIIDPEKKRKAIGMLYVRLFEKVAKRQKNVEFLGQGTTYADFIHSKSTKHAALIKSHHNVGGLPKKMKLKLLEPIRYFYTDQVRYIGKKLGLPEEVIYQQPFPGPGFAVRILGKITDKRLNKLKQADGIVMDEIERAGLKNKIFQYFAILTSTKSTAIKGDGRFYGEIVAIRAYTTKDRMTADWAKIPFHVLQHISTRIVNEVPEVSRVVYDITTKPPATMEWE</sequence>
<dbReference type="InterPro" id="IPR022310">
    <property type="entry name" value="NAD/GMP_synthase"/>
</dbReference>
<dbReference type="NCBIfam" id="TIGR00884">
    <property type="entry name" value="guaA_Cterm"/>
    <property type="match status" value="1"/>
</dbReference>
<keyword evidence="3 9" id="KW-0436">Ligase</keyword>
<dbReference type="PANTHER" id="PTHR11922:SF2">
    <property type="entry name" value="GMP SYNTHASE [GLUTAMINE-HYDROLYZING]"/>
    <property type="match status" value="1"/>
</dbReference>
<dbReference type="GO" id="GO:0003921">
    <property type="term" value="F:GMP synthase activity"/>
    <property type="evidence" value="ECO:0007669"/>
    <property type="project" value="InterPro"/>
</dbReference>
<evidence type="ECO:0000256" key="5">
    <source>
        <dbReference type="ARBA" id="ARBA00022749"/>
    </source>
</evidence>
<dbReference type="PRINTS" id="PR00096">
    <property type="entry name" value="GATASE"/>
</dbReference>
<dbReference type="GO" id="GO:0005829">
    <property type="term" value="C:cytosol"/>
    <property type="evidence" value="ECO:0007669"/>
    <property type="project" value="TreeGrafter"/>
</dbReference>
<dbReference type="SUPFAM" id="SSF52402">
    <property type="entry name" value="Adenine nucleotide alpha hydrolases-like"/>
    <property type="match status" value="1"/>
</dbReference>